<dbReference type="InterPro" id="IPR050271">
    <property type="entry name" value="UDP-glycosyltransferase"/>
</dbReference>
<dbReference type="EMBL" id="CADEPI010000138">
    <property type="protein sequence ID" value="CAB3377021.1"/>
    <property type="molecule type" value="Genomic_DNA"/>
</dbReference>
<evidence type="ECO:0000256" key="3">
    <source>
        <dbReference type="ARBA" id="ARBA00022679"/>
    </source>
</evidence>
<dbReference type="GO" id="GO:0008194">
    <property type="term" value="F:UDP-glycosyltransferase activity"/>
    <property type="evidence" value="ECO:0007669"/>
    <property type="project" value="InterPro"/>
</dbReference>
<comment type="caution">
    <text evidence="6">The sequence shown here is derived from an EMBL/GenBank/DDBJ whole genome shotgun (WGS) entry which is preliminary data.</text>
</comment>
<dbReference type="InterPro" id="IPR035595">
    <property type="entry name" value="UDP_glycos_trans_CS"/>
</dbReference>
<evidence type="ECO:0000256" key="4">
    <source>
        <dbReference type="SAM" id="Phobius"/>
    </source>
</evidence>
<sequence length="1349" mass="152075">MRLCLLALVYCVGLSAAHGARILGLFGISGQSHNHFFTALTKELANRGHDLTIVTPFPTKKTSANYKEIPVELMELFSANFNPLTQTEKGILSKAFTMLDLFLKLCPAVLQMPQIKPLLQEKFDLVIISTFFSQCFLPFGYINGAPMIGISSGGNLGMGMDMANPEPRSYVPNMFLPLTSKMTFAERVSNTMMSHLVDFLATFFLKPIMHDAAKEFFGPNIPSIEAMEKNLSLVIYNNHFTLNNPRPLNPGVIDAGGMHIKDKNEKLPKDLKDFMDGAKDGVIYFSMGSFIQGSQFPKEKVAALLDAFSELPQRVIFKWETDKMPNKPDNVKIGKWLPQQAVLAHPNMKLFITHGGLLSTQEAAYHGVPLVGIPFFGDQQLNVAKSSRMGLAVGLDYNNLSKQNIINAIKTVINDPSFYKNAQELKTRVRDQAESPLDRAVFWTEYVLRHNGAPHLRTAATDMSWWQVKPLLNEKFDLVFISMFFNQCFLPFGYLNGAPVIAISPGGSFGMGMDMENPEPTSYVPSVFLPFTSKMTFTERVANTVMTQLISALGTYYLKPHMHQAAKEFFGPNIPTIEEMEKNISLVIYNNHFSLNSPRPLNPGIIEAGGMHIKEKNEKLSKDLQDFMDGAKDGVIYFSMGSVVQGSQMPKDKLNALLEAFTELPQRVIFKWETDEMPDRPKNVKIGKWLPQQAILAHPNIRLFITHGGLLSTQEAAYHGVPLVGIPFFGDQQLNVAKSARMGFAVGLDFTTLSKQSVLQAIKTVVDNPSFLKNAQDLKRRVRDQQDKPLDRALFWTEYVLRHNGAPHLRTAATDMRWWQVHLIDVYGAIFTFIFAVLLFDYYLIKWCCCRSKNKPGKLGNSARILGLFPFSGPSHNHVFSAMTTALHDRGHDLTVVTAYPLKNAPNIGYRQIDVKPIRDFFESFDVYEYSGQSTFGRLWSMWYSFSHNCPLAAEMPEVRQLLKEKFDLVLVSTFFNECLIPFAKHNKAPLVMVSSLGSLGFGMGINNPEPSSFVPSVFLPFTDHMSFSERMVNFFATLFVDLCKYFRHYPKMDAAAKALFGPDTPSVMELETDTSLIILNSHPSLSYPKPLLPNVIEAGGMHIREDNETLPEDLKQFMDDAEHGVIYFSMGSTLKGNKMPRSKVDILVSAFAELPQRVIWKWESESLPGKPDNVKISEWLPQQAILAHPNLKVFFTHGGLLSTQESAYFGVPLIGMPMLGDQMLNVERSEKLGYAVGIDFKTLTKESVMKAIRTVLDNESYKLNAEKLKTRFRDQPEMPLERAIYWTEFVLKHNGAPHLQSQAAKLSWYQLYMLDVWALLFILITFGLWTDYLFIKSLFKSPKKVKTS</sequence>
<keyword evidence="4" id="KW-0472">Membrane</keyword>
<keyword evidence="7" id="KW-1185">Reference proteome</keyword>
<evidence type="ECO:0000256" key="5">
    <source>
        <dbReference type="SAM" id="SignalP"/>
    </source>
</evidence>
<comment type="similarity">
    <text evidence="1">Belongs to the UDP-glycosyltransferase family.</text>
</comment>
<evidence type="ECO:0000256" key="2">
    <source>
        <dbReference type="ARBA" id="ARBA00022676"/>
    </source>
</evidence>
<name>A0A8S1DB77_9INSE</name>
<protein>
    <recommendedName>
        <fullName evidence="8">Glucuronosyltransferase</fullName>
    </recommendedName>
</protein>
<dbReference type="SUPFAM" id="SSF53756">
    <property type="entry name" value="UDP-Glycosyltransferase/glycogen phosphorylase"/>
    <property type="match status" value="3"/>
</dbReference>
<reference evidence="6 7" key="1">
    <citation type="submission" date="2020-04" db="EMBL/GenBank/DDBJ databases">
        <authorList>
            <person name="Alioto T."/>
            <person name="Alioto T."/>
            <person name="Gomez Garrido J."/>
        </authorList>
    </citation>
    <scope>NUCLEOTIDE SEQUENCE [LARGE SCALE GENOMIC DNA]</scope>
</reference>
<proteinExistence type="inferred from homology"/>
<feature type="transmembrane region" description="Helical" evidence="4">
    <location>
        <begin position="1312"/>
        <end position="1335"/>
    </location>
</feature>
<keyword evidence="4" id="KW-0812">Transmembrane</keyword>
<organism evidence="6 7">
    <name type="scientific">Cloeon dipterum</name>
    <dbReference type="NCBI Taxonomy" id="197152"/>
    <lineage>
        <taxon>Eukaryota</taxon>
        <taxon>Metazoa</taxon>
        <taxon>Ecdysozoa</taxon>
        <taxon>Arthropoda</taxon>
        <taxon>Hexapoda</taxon>
        <taxon>Insecta</taxon>
        <taxon>Pterygota</taxon>
        <taxon>Palaeoptera</taxon>
        <taxon>Ephemeroptera</taxon>
        <taxon>Pisciforma</taxon>
        <taxon>Baetidae</taxon>
        <taxon>Cloeon</taxon>
    </lineage>
</organism>
<dbReference type="InterPro" id="IPR002213">
    <property type="entry name" value="UDP_glucos_trans"/>
</dbReference>
<dbReference type="Gene3D" id="3.40.50.2000">
    <property type="entry name" value="Glycogen Phosphorylase B"/>
    <property type="match status" value="5"/>
</dbReference>
<dbReference type="Pfam" id="PF00201">
    <property type="entry name" value="UDPGT"/>
    <property type="match status" value="3"/>
</dbReference>
<evidence type="ECO:0000313" key="6">
    <source>
        <dbReference type="EMBL" id="CAB3377021.1"/>
    </source>
</evidence>
<dbReference type="FunFam" id="3.40.50.2000:FF:000050">
    <property type="entry name" value="UDP-glucuronosyltransferase"/>
    <property type="match status" value="3"/>
</dbReference>
<gene>
    <name evidence="6" type="ORF">CLODIP_2_CD13689</name>
</gene>
<accession>A0A8S1DB77</accession>
<keyword evidence="3" id="KW-0808">Transferase</keyword>
<keyword evidence="2" id="KW-0328">Glycosyltransferase</keyword>
<feature type="chain" id="PRO_5035875193" description="Glucuronosyltransferase" evidence="5">
    <location>
        <begin position="20"/>
        <end position="1349"/>
    </location>
</feature>
<keyword evidence="4" id="KW-1133">Transmembrane helix</keyword>
<feature type="signal peptide" evidence="5">
    <location>
        <begin position="1"/>
        <end position="19"/>
    </location>
</feature>
<dbReference type="OrthoDB" id="5835829at2759"/>
<keyword evidence="5" id="KW-0732">Signal</keyword>
<feature type="transmembrane region" description="Helical" evidence="4">
    <location>
        <begin position="826"/>
        <end position="845"/>
    </location>
</feature>
<dbReference type="PROSITE" id="PS00375">
    <property type="entry name" value="UDPGT"/>
    <property type="match status" value="3"/>
</dbReference>
<evidence type="ECO:0000313" key="7">
    <source>
        <dbReference type="Proteomes" id="UP000494165"/>
    </source>
</evidence>
<dbReference type="PANTHER" id="PTHR48043:SF159">
    <property type="entry name" value="EG:EG0003.4 PROTEIN-RELATED"/>
    <property type="match status" value="1"/>
</dbReference>
<dbReference type="Proteomes" id="UP000494165">
    <property type="component" value="Unassembled WGS sequence"/>
</dbReference>
<evidence type="ECO:0008006" key="8">
    <source>
        <dbReference type="Google" id="ProtNLM"/>
    </source>
</evidence>
<evidence type="ECO:0000256" key="1">
    <source>
        <dbReference type="ARBA" id="ARBA00009995"/>
    </source>
</evidence>
<dbReference type="CDD" id="cd03784">
    <property type="entry name" value="GT1_Gtf-like"/>
    <property type="match status" value="3"/>
</dbReference>
<dbReference type="PANTHER" id="PTHR48043">
    <property type="entry name" value="EG:EG0003.4 PROTEIN-RELATED"/>
    <property type="match status" value="1"/>
</dbReference>